<dbReference type="Proteomes" id="UP001172101">
    <property type="component" value="Unassembled WGS sequence"/>
</dbReference>
<feature type="compositionally biased region" description="Low complexity" evidence="1">
    <location>
        <begin position="79"/>
        <end position="92"/>
    </location>
</feature>
<evidence type="ECO:0000313" key="3">
    <source>
        <dbReference type="Proteomes" id="UP001172101"/>
    </source>
</evidence>
<reference evidence="2" key="1">
    <citation type="submission" date="2023-06" db="EMBL/GenBank/DDBJ databases">
        <title>Genome-scale phylogeny and comparative genomics of the fungal order Sordariales.</title>
        <authorList>
            <consortium name="Lawrence Berkeley National Laboratory"/>
            <person name="Hensen N."/>
            <person name="Bonometti L."/>
            <person name="Westerberg I."/>
            <person name="Brannstrom I.O."/>
            <person name="Guillou S."/>
            <person name="Cros-Aarteil S."/>
            <person name="Calhoun S."/>
            <person name="Haridas S."/>
            <person name="Kuo A."/>
            <person name="Mondo S."/>
            <person name="Pangilinan J."/>
            <person name="Riley R."/>
            <person name="LaButti K."/>
            <person name="Andreopoulos B."/>
            <person name="Lipzen A."/>
            <person name="Chen C."/>
            <person name="Yanf M."/>
            <person name="Daum C."/>
            <person name="Ng V."/>
            <person name="Clum A."/>
            <person name="Steindorff A."/>
            <person name="Ohm R."/>
            <person name="Martin F."/>
            <person name="Silar P."/>
            <person name="Natvig D."/>
            <person name="Lalanne C."/>
            <person name="Gautier V."/>
            <person name="Ament-velasquez S.L."/>
            <person name="Kruys A."/>
            <person name="Hutchinson M.I."/>
            <person name="Powell A.J."/>
            <person name="Barry K."/>
            <person name="Miller A.N."/>
            <person name="Grigoriev I.V."/>
            <person name="Debuchy R."/>
            <person name="Gladieux P."/>
            <person name="Thoren M.H."/>
            <person name="Johannesson H."/>
        </authorList>
    </citation>
    <scope>NUCLEOTIDE SEQUENCE</scope>
    <source>
        <strain evidence="2">SMH2392-1A</strain>
    </source>
</reference>
<dbReference type="EMBL" id="JAUIRO010000004">
    <property type="protein sequence ID" value="KAK0717445.1"/>
    <property type="molecule type" value="Genomic_DNA"/>
</dbReference>
<dbReference type="Pfam" id="PF12855">
    <property type="entry name" value="Ecl1"/>
    <property type="match status" value="1"/>
</dbReference>
<proteinExistence type="predicted"/>
<gene>
    <name evidence="2" type="ORF">B0T26DRAFT_297001</name>
</gene>
<feature type="compositionally biased region" description="Polar residues" evidence="1">
    <location>
        <begin position="188"/>
        <end position="197"/>
    </location>
</feature>
<dbReference type="InterPro" id="IPR024368">
    <property type="entry name" value="Ecl1/2/3"/>
</dbReference>
<protein>
    <submittedName>
        <fullName evidence="2">Uncharacterized protein</fullName>
    </submittedName>
</protein>
<organism evidence="2 3">
    <name type="scientific">Lasiosphaeria miniovina</name>
    <dbReference type="NCBI Taxonomy" id="1954250"/>
    <lineage>
        <taxon>Eukaryota</taxon>
        <taxon>Fungi</taxon>
        <taxon>Dikarya</taxon>
        <taxon>Ascomycota</taxon>
        <taxon>Pezizomycotina</taxon>
        <taxon>Sordariomycetes</taxon>
        <taxon>Sordariomycetidae</taxon>
        <taxon>Sordariales</taxon>
        <taxon>Lasiosphaeriaceae</taxon>
        <taxon>Lasiosphaeria</taxon>
    </lineage>
</organism>
<evidence type="ECO:0000313" key="2">
    <source>
        <dbReference type="EMBL" id="KAK0717445.1"/>
    </source>
</evidence>
<keyword evidence="3" id="KW-1185">Reference proteome</keyword>
<dbReference type="AlphaFoldDB" id="A0AA40AKF3"/>
<feature type="region of interest" description="Disordered" evidence="1">
    <location>
        <begin position="186"/>
        <end position="205"/>
    </location>
</feature>
<evidence type="ECO:0000256" key="1">
    <source>
        <dbReference type="SAM" id="MobiDB-lite"/>
    </source>
</evidence>
<name>A0AA40AKF3_9PEZI</name>
<accession>A0AA40AKF3</accession>
<dbReference type="RefSeq" id="XP_060296238.1">
    <property type="nucleotide sequence ID" value="XM_060434225.1"/>
</dbReference>
<sequence>MLVRMPVQVWSMLPEPSATLFVGFTTTDNQAVGLQRQVEERLVSTSGSANQRPHPLPAHSRRNYADTSGNWSMTEVGKSATTSSPSSSFNTTRMAMDASFRSARQPGRGYMTRKGARWKKLFFRRCCMNCEVLVRPVDDFLLYCSESCRVKDQPAASTAAVSTGHASSQYLGSSLKPRRTHLLGGLSQCHTHSQGNGNEAFDAGM</sequence>
<comment type="caution">
    <text evidence="2">The sequence shown here is derived from an EMBL/GenBank/DDBJ whole genome shotgun (WGS) entry which is preliminary data.</text>
</comment>
<feature type="region of interest" description="Disordered" evidence="1">
    <location>
        <begin position="42"/>
        <end position="92"/>
    </location>
</feature>
<dbReference type="GeneID" id="85317495"/>